<feature type="compositionally biased region" description="Basic and acidic residues" evidence="1">
    <location>
        <begin position="31"/>
        <end position="41"/>
    </location>
</feature>
<sequence length="69" mass="7479">MSTPDKPQSTPPGGNASNPAPGQSESPGKGLIDKKGEKYLREAGNIEDMPDPEEDQEAIDQEKKLREDE</sequence>
<dbReference type="RefSeq" id="WP_264282398.1">
    <property type="nucleotide sequence ID" value="NZ_CP107006.1"/>
</dbReference>
<evidence type="ECO:0000313" key="2">
    <source>
        <dbReference type="EMBL" id="UYQ94524.1"/>
    </source>
</evidence>
<accession>A0ABY6J8N1</accession>
<evidence type="ECO:0000256" key="1">
    <source>
        <dbReference type="SAM" id="MobiDB-lite"/>
    </source>
</evidence>
<organism evidence="2 3">
    <name type="scientific">Chitinophaga horti</name>
    <dbReference type="NCBI Taxonomy" id="2920382"/>
    <lineage>
        <taxon>Bacteria</taxon>
        <taxon>Pseudomonadati</taxon>
        <taxon>Bacteroidota</taxon>
        <taxon>Chitinophagia</taxon>
        <taxon>Chitinophagales</taxon>
        <taxon>Chitinophagaceae</taxon>
        <taxon>Chitinophaga</taxon>
    </lineage>
</organism>
<protein>
    <submittedName>
        <fullName evidence="2">Uncharacterized protein</fullName>
    </submittedName>
</protein>
<name>A0ABY6J8N1_9BACT</name>
<reference evidence="2" key="1">
    <citation type="submission" date="2022-10" db="EMBL/GenBank/DDBJ databases">
        <title>Chitinophaga sp. nov., isolated from soil.</title>
        <authorList>
            <person name="Jeon C.O."/>
        </authorList>
    </citation>
    <scope>NUCLEOTIDE SEQUENCE</scope>
    <source>
        <strain evidence="2">R8</strain>
    </source>
</reference>
<evidence type="ECO:0000313" key="3">
    <source>
        <dbReference type="Proteomes" id="UP001162741"/>
    </source>
</evidence>
<dbReference type="Proteomes" id="UP001162741">
    <property type="component" value="Chromosome"/>
</dbReference>
<keyword evidence="3" id="KW-1185">Reference proteome</keyword>
<feature type="region of interest" description="Disordered" evidence="1">
    <location>
        <begin position="1"/>
        <end position="69"/>
    </location>
</feature>
<gene>
    <name evidence="2" type="ORF">MKQ68_05395</name>
</gene>
<feature type="compositionally biased region" description="Basic and acidic residues" evidence="1">
    <location>
        <begin position="60"/>
        <end position="69"/>
    </location>
</feature>
<feature type="compositionally biased region" description="Acidic residues" evidence="1">
    <location>
        <begin position="48"/>
        <end position="59"/>
    </location>
</feature>
<proteinExistence type="predicted"/>
<feature type="compositionally biased region" description="Low complexity" evidence="1">
    <location>
        <begin position="11"/>
        <end position="22"/>
    </location>
</feature>
<dbReference type="EMBL" id="CP107006">
    <property type="protein sequence ID" value="UYQ94524.1"/>
    <property type="molecule type" value="Genomic_DNA"/>
</dbReference>